<name>A0A8J2SFQ3_9STRA</name>
<proteinExistence type="predicted"/>
<dbReference type="EMBL" id="CAKKNE010000001">
    <property type="protein sequence ID" value="CAH0366766.1"/>
    <property type="molecule type" value="Genomic_DNA"/>
</dbReference>
<protein>
    <submittedName>
        <fullName evidence="1">Uncharacterized protein</fullName>
    </submittedName>
</protein>
<comment type="caution">
    <text evidence="1">The sequence shown here is derived from an EMBL/GenBank/DDBJ whole genome shotgun (WGS) entry which is preliminary data.</text>
</comment>
<dbReference type="Proteomes" id="UP000789595">
    <property type="component" value="Unassembled WGS sequence"/>
</dbReference>
<feature type="non-terminal residue" evidence="1">
    <location>
        <position position="1"/>
    </location>
</feature>
<evidence type="ECO:0000313" key="1">
    <source>
        <dbReference type="EMBL" id="CAH0366766.1"/>
    </source>
</evidence>
<dbReference type="AlphaFoldDB" id="A0A8J2SFQ3"/>
<sequence length="479" mass="52759">RGKVLGLSSAWHLLGDALDDDDVARVVADERVREGAALLLGPRRDADVVDVDEAFPLAQHVERRRVVRDELEVRSLLVLAEAPHQPLLGAVRQGVQEGQPIILLEEAVEDLHAVDAAVRRVRDVDEVAFCRVDGRVLADDYRAEYAPHRHVRDLPDDRGVALLRGAAGEADAERRRIGVRARGRVHLGAVVRKGRDDLGRLDGGPGHVHELPPLFREERREVRLIAVADRRGLVLGVVAVAVGLDRRDREAVLRVRPDQVLGAEVGRVRRLRAVAKGHDDLRRALVVRLVRRPDQVLYQPNLALGVLLPEPLPQQPRARRVRLVHVLVRLVRLADWIRDVLAGDDARPRPGVVEGDGEAQLLEQRVARRREGRLVLAVLSLQRVVALLRLLELIARHVARRSPINIVDGLAGLGVPVRAAAGGAAHGTFLRQPSCRRSRGDGVGCFGAGAAPVCLPRRWGQPFVTLRAWFCPESLGALQ</sequence>
<reference evidence="1" key="1">
    <citation type="submission" date="2021-11" db="EMBL/GenBank/DDBJ databases">
        <authorList>
            <consortium name="Genoscope - CEA"/>
            <person name="William W."/>
        </authorList>
    </citation>
    <scope>NUCLEOTIDE SEQUENCE</scope>
</reference>
<organism evidence="1 2">
    <name type="scientific">Pelagomonas calceolata</name>
    <dbReference type="NCBI Taxonomy" id="35677"/>
    <lineage>
        <taxon>Eukaryota</taxon>
        <taxon>Sar</taxon>
        <taxon>Stramenopiles</taxon>
        <taxon>Ochrophyta</taxon>
        <taxon>Pelagophyceae</taxon>
        <taxon>Pelagomonadales</taxon>
        <taxon>Pelagomonadaceae</taxon>
        <taxon>Pelagomonas</taxon>
    </lineage>
</organism>
<keyword evidence="2" id="KW-1185">Reference proteome</keyword>
<feature type="non-terminal residue" evidence="1">
    <location>
        <position position="479"/>
    </location>
</feature>
<gene>
    <name evidence="1" type="ORF">PECAL_1P32750</name>
</gene>
<accession>A0A8J2SFQ3</accession>
<evidence type="ECO:0000313" key="2">
    <source>
        <dbReference type="Proteomes" id="UP000789595"/>
    </source>
</evidence>